<dbReference type="InterPro" id="IPR039528">
    <property type="entry name" value="DPM1-like"/>
</dbReference>
<name>A0A1Q5PY69_9ACTO</name>
<dbReference type="CDD" id="cd06442">
    <property type="entry name" value="DPM1_like"/>
    <property type="match status" value="1"/>
</dbReference>
<dbReference type="AlphaFoldDB" id="A0A1Q5PY69"/>
<dbReference type="GO" id="GO:0016020">
    <property type="term" value="C:membrane"/>
    <property type="evidence" value="ECO:0007669"/>
    <property type="project" value="GOC"/>
</dbReference>
<evidence type="ECO:0000313" key="6">
    <source>
        <dbReference type="Proteomes" id="UP000185612"/>
    </source>
</evidence>
<dbReference type="GO" id="GO:0004582">
    <property type="term" value="F:dolichyl-phosphate beta-D-mannosyltransferase activity"/>
    <property type="evidence" value="ECO:0007669"/>
    <property type="project" value="InterPro"/>
</dbReference>
<keyword evidence="6" id="KW-1185">Reference proteome</keyword>
<dbReference type="RefSeq" id="WP_073823084.1">
    <property type="nucleotide sequence ID" value="NZ_JAUNKL010000001.1"/>
</dbReference>
<dbReference type="InParanoid" id="A0A1Q5PY69"/>
<keyword evidence="3" id="KW-0808">Transferase</keyword>
<dbReference type="GO" id="GO:0009247">
    <property type="term" value="P:glycolipid biosynthetic process"/>
    <property type="evidence" value="ECO:0007669"/>
    <property type="project" value="TreeGrafter"/>
</dbReference>
<gene>
    <name evidence="5" type="ORF">BSZ40_02755</name>
</gene>
<comment type="similarity">
    <text evidence="1">Belongs to the glycosyltransferase 2 family.</text>
</comment>
<dbReference type="Gene3D" id="3.90.550.10">
    <property type="entry name" value="Spore Coat Polysaccharide Biosynthesis Protein SpsA, Chain A"/>
    <property type="match status" value="1"/>
</dbReference>
<dbReference type="OrthoDB" id="9810303at2"/>
<evidence type="ECO:0000256" key="2">
    <source>
        <dbReference type="ARBA" id="ARBA00022676"/>
    </source>
</evidence>
<dbReference type="STRING" id="52770.BSZ40_02755"/>
<evidence type="ECO:0000256" key="3">
    <source>
        <dbReference type="ARBA" id="ARBA00022679"/>
    </source>
</evidence>
<dbReference type="SUPFAM" id="SSF53448">
    <property type="entry name" value="Nucleotide-diphospho-sugar transferases"/>
    <property type="match status" value="1"/>
</dbReference>
<dbReference type="InterPro" id="IPR001173">
    <property type="entry name" value="Glyco_trans_2-like"/>
</dbReference>
<sequence>MRVLVCIPTYNEMESLPGVLARLRAAVPEAHVLIADDASPDGTGQWADERASEDEHIHVLHRTQKEGLGPAYLAAFRWGLEHGYDLLCEMDADGSHRPEQLALLLHRAQAPDAPDLVIGSRWVRGGGTVGWPLHRKLLSRGGSLWTEFWLGMGVRDATAGFRVYRADLLRRLNLASVESAGYCFQIDMTRRVDQIGGSIAEVPISFVERAQGVSKMSGSIVTEALARTAKWGLAKRKSQLQALLARRR</sequence>
<reference evidence="6" key="1">
    <citation type="submission" date="2016-12" db="EMBL/GenBank/DDBJ databases">
        <authorList>
            <person name="Meng X."/>
        </authorList>
    </citation>
    <scope>NUCLEOTIDE SEQUENCE [LARGE SCALE GENOMIC DNA]</scope>
    <source>
        <strain evidence="6">DSM 20732</strain>
    </source>
</reference>
<dbReference type="PANTHER" id="PTHR43398">
    <property type="entry name" value="DOLICHOL-PHOSPHATE MANNOSYLTRANSFERASE SUBUNIT 1"/>
    <property type="match status" value="1"/>
</dbReference>
<feature type="domain" description="Glycosyltransferase 2-like" evidence="4">
    <location>
        <begin position="5"/>
        <end position="171"/>
    </location>
</feature>
<dbReference type="PANTHER" id="PTHR43398:SF1">
    <property type="entry name" value="DOLICHOL-PHOSPHATE MANNOSYLTRANSFERASE SUBUNIT 1"/>
    <property type="match status" value="1"/>
</dbReference>
<comment type="caution">
    <text evidence="5">The sequence shown here is derived from an EMBL/GenBank/DDBJ whole genome shotgun (WGS) entry which is preliminary data.</text>
</comment>
<evidence type="ECO:0000313" key="5">
    <source>
        <dbReference type="EMBL" id="OKL52412.1"/>
    </source>
</evidence>
<dbReference type="FunFam" id="3.90.550.10:FF:000122">
    <property type="entry name" value="Dolichol-phosphate mannosyltransferase subunit 1"/>
    <property type="match status" value="1"/>
</dbReference>
<keyword evidence="2" id="KW-0328">Glycosyltransferase</keyword>
<protein>
    <recommendedName>
        <fullName evidence="4">Glycosyltransferase 2-like domain-containing protein</fullName>
    </recommendedName>
</protein>
<dbReference type="InterPro" id="IPR029044">
    <property type="entry name" value="Nucleotide-diphossugar_trans"/>
</dbReference>
<organism evidence="5 6">
    <name type="scientific">Buchananella hordeovulneris</name>
    <dbReference type="NCBI Taxonomy" id="52770"/>
    <lineage>
        <taxon>Bacteria</taxon>
        <taxon>Bacillati</taxon>
        <taxon>Actinomycetota</taxon>
        <taxon>Actinomycetes</taxon>
        <taxon>Actinomycetales</taxon>
        <taxon>Actinomycetaceae</taxon>
        <taxon>Buchananella</taxon>
    </lineage>
</organism>
<accession>A0A1Q5PY69</accession>
<dbReference type="Proteomes" id="UP000185612">
    <property type="component" value="Unassembled WGS sequence"/>
</dbReference>
<proteinExistence type="inferred from homology"/>
<evidence type="ECO:0000259" key="4">
    <source>
        <dbReference type="Pfam" id="PF00535"/>
    </source>
</evidence>
<evidence type="ECO:0000256" key="1">
    <source>
        <dbReference type="ARBA" id="ARBA00006739"/>
    </source>
</evidence>
<dbReference type="Pfam" id="PF00535">
    <property type="entry name" value="Glycos_transf_2"/>
    <property type="match status" value="1"/>
</dbReference>
<dbReference type="EMBL" id="MQVS01000002">
    <property type="protein sequence ID" value="OKL52412.1"/>
    <property type="molecule type" value="Genomic_DNA"/>
</dbReference>